<name>A0A2D3VBV2_9PEZI</name>
<keyword evidence="3" id="KW-1185">Reference proteome</keyword>
<dbReference type="RefSeq" id="XP_023629186.1">
    <property type="nucleotide sequence ID" value="XM_023773418.1"/>
</dbReference>
<dbReference type="OrthoDB" id="3944128at2759"/>
<evidence type="ECO:0000313" key="3">
    <source>
        <dbReference type="Proteomes" id="UP000225277"/>
    </source>
</evidence>
<proteinExistence type="predicted"/>
<feature type="region of interest" description="Disordered" evidence="1">
    <location>
        <begin position="468"/>
        <end position="503"/>
    </location>
</feature>
<dbReference type="Proteomes" id="UP000225277">
    <property type="component" value="Unassembled WGS sequence"/>
</dbReference>
<protein>
    <submittedName>
        <fullName evidence="2">Uncharacterized protein</fullName>
    </submittedName>
</protein>
<feature type="compositionally biased region" description="Low complexity" evidence="1">
    <location>
        <begin position="324"/>
        <end position="337"/>
    </location>
</feature>
<sequence>MPCTIGSSDCVNLYETYSALLSTALPGMTKGLTFSAPPCATGANRTFSFSSARCDQGYVGIRASSVQLLYWPVRTVENFDYFCNHHSITAPVSPQTLPGTPTGSGPNTFVTGSLTITSPTIALSFSALSRYDDCGTTIDHTIITLLPEQLTSVRGARALFDWQPFNYGDLNWMCLTPDKSTYTLQNVMGPDCYQNVPAQAYWSDAVRFDRATNGQYENSKEQRAWTMMNDYQPHIIPPMSLWSETMQSIWGRSARWDIDGTWDPPIALQQEASVAKPTLPSTASATPTTFTYLTHPATVSPTPAKLGDTLPSPTEAPQPHRESTSAVPSEVVPSSATNVHGTGYAASSPPEETVVPEEEPRNSSGVHQGAAEEPEKSPQETVVPEAVPSGHSVKTDSPGAISITPLNVGTGDFIGTVILNSVTYSWKTGSSNRVILQNEYTSTWVTINDTTSTIDSQVLSTALVGMENPHPTVSAGDTSAPPADSIASGTQTTSSLDNPHRKTSRAVQLTSGTSTFFIAGLLFVVSLF</sequence>
<organism evidence="2 3">
    <name type="scientific">Ramularia collo-cygni</name>
    <dbReference type="NCBI Taxonomy" id="112498"/>
    <lineage>
        <taxon>Eukaryota</taxon>
        <taxon>Fungi</taxon>
        <taxon>Dikarya</taxon>
        <taxon>Ascomycota</taxon>
        <taxon>Pezizomycotina</taxon>
        <taxon>Dothideomycetes</taxon>
        <taxon>Dothideomycetidae</taxon>
        <taxon>Mycosphaerellales</taxon>
        <taxon>Mycosphaerellaceae</taxon>
        <taxon>Ramularia</taxon>
    </lineage>
</organism>
<evidence type="ECO:0000256" key="1">
    <source>
        <dbReference type="SAM" id="MobiDB-lite"/>
    </source>
</evidence>
<reference evidence="2 3" key="1">
    <citation type="submission" date="2016-03" db="EMBL/GenBank/DDBJ databases">
        <authorList>
            <person name="Ploux O."/>
        </authorList>
    </citation>
    <scope>NUCLEOTIDE SEQUENCE [LARGE SCALE GENOMIC DNA]</scope>
    <source>
        <strain evidence="2 3">URUG2</strain>
    </source>
</reference>
<evidence type="ECO:0000313" key="2">
    <source>
        <dbReference type="EMBL" id="CZT22297.1"/>
    </source>
</evidence>
<accession>A0A2D3VBV2</accession>
<feature type="region of interest" description="Disordered" evidence="1">
    <location>
        <begin position="293"/>
        <end position="398"/>
    </location>
</feature>
<dbReference type="AlphaFoldDB" id="A0A2D3VBV2"/>
<gene>
    <name evidence="2" type="ORF">RCC_08166</name>
</gene>
<dbReference type="EMBL" id="FJUY01000013">
    <property type="protein sequence ID" value="CZT22297.1"/>
    <property type="molecule type" value="Genomic_DNA"/>
</dbReference>
<feature type="compositionally biased region" description="Polar residues" evidence="1">
    <location>
        <begin position="487"/>
        <end position="497"/>
    </location>
</feature>
<dbReference type="GeneID" id="35603266"/>